<dbReference type="InterPro" id="IPR011009">
    <property type="entry name" value="Kinase-like_dom_sf"/>
</dbReference>
<dbReference type="AlphaFoldDB" id="A0AAV0TEC7"/>
<evidence type="ECO:0000313" key="5">
    <source>
        <dbReference type="Proteomes" id="UP001157938"/>
    </source>
</evidence>
<dbReference type="EMBL" id="CAKLBC010000265">
    <property type="protein sequence ID" value="CAH0485607.1"/>
    <property type="molecule type" value="Genomic_DNA"/>
</dbReference>
<feature type="region of interest" description="Disordered" evidence="1">
    <location>
        <begin position="186"/>
        <end position="206"/>
    </location>
</feature>
<comment type="caution">
    <text evidence="4">The sequence shown here is derived from an EMBL/GenBank/DDBJ whole genome shotgun (WGS) entry which is preliminary data.</text>
</comment>
<dbReference type="PANTHER" id="PTHR44329">
    <property type="entry name" value="SERINE/THREONINE-PROTEIN KINASE TNNI3K-RELATED"/>
    <property type="match status" value="1"/>
</dbReference>
<protein>
    <recommendedName>
        <fullName evidence="2">Protein kinase domain-containing protein</fullName>
    </recommendedName>
</protein>
<feature type="domain" description="Protein kinase" evidence="2">
    <location>
        <begin position="342"/>
        <end position="668"/>
    </location>
</feature>
<dbReference type="InterPro" id="IPR000719">
    <property type="entry name" value="Prot_kinase_dom"/>
</dbReference>
<gene>
    <name evidence="3" type="ORF">PFR001_LOCUS1292</name>
    <name evidence="4" type="ORF">PFR002_LOCUS3711</name>
</gene>
<proteinExistence type="predicted"/>
<reference evidence="4" key="2">
    <citation type="submission" date="2022-12" db="EMBL/GenBank/DDBJ databases">
        <authorList>
            <person name="Webb A."/>
        </authorList>
    </citation>
    <scope>NUCLEOTIDE SEQUENCE</scope>
    <source>
        <strain evidence="4">Pf2</strain>
    </source>
</reference>
<evidence type="ECO:0000313" key="3">
    <source>
        <dbReference type="EMBL" id="CAH0485607.1"/>
    </source>
</evidence>
<dbReference type="InterPro" id="IPR001245">
    <property type="entry name" value="Ser-Thr/Tyr_kinase_cat_dom"/>
</dbReference>
<keyword evidence="5" id="KW-1185">Reference proteome</keyword>
<feature type="compositionally biased region" description="Basic and acidic residues" evidence="1">
    <location>
        <begin position="188"/>
        <end position="206"/>
    </location>
</feature>
<dbReference type="PROSITE" id="PS00108">
    <property type="entry name" value="PROTEIN_KINASE_ST"/>
    <property type="match status" value="1"/>
</dbReference>
<dbReference type="InterPro" id="IPR008271">
    <property type="entry name" value="Ser/Thr_kinase_AS"/>
</dbReference>
<dbReference type="Proteomes" id="UP001159659">
    <property type="component" value="Unassembled WGS sequence"/>
</dbReference>
<evidence type="ECO:0000313" key="4">
    <source>
        <dbReference type="EMBL" id="CAI5718859.1"/>
    </source>
</evidence>
<evidence type="ECO:0000259" key="2">
    <source>
        <dbReference type="PROSITE" id="PS50011"/>
    </source>
</evidence>
<dbReference type="SMART" id="SM00220">
    <property type="entry name" value="S_TKc"/>
    <property type="match status" value="1"/>
</dbReference>
<name>A0AAV0TEC7_9STRA</name>
<dbReference type="Gene3D" id="1.10.510.10">
    <property type="entry name" value="Transferase(Phosphotransferase) domain 1"/>
    <property type="match status" value="1"/>
</dbReference>
<dbReference type="GO" id="GO:0004674">
    <property type="term" value="F:protein serine/threonine kinase activity"/>
    <property type="evidence" value="ECO:0007669"/>
    <property type="project" value="TreeGrafter"/>
</dbReference>
<dbReference type="InterPro" id="IPR051681">
    <property type="entry name" value="Ser/Thr_Kinases-Pseudokinases"/>
</dbReference>
<sequence>MVDRVTIGASVAMRSVREPEEGIYEYLEEQYPLYASSEQVMALPIRLKGWLWRREGLGIFCRYRRRFCVFKAQQATLDVYSDEEKEHRKLLQHLILTRVTLTSRRDRLILVQGYRADQNQNQMSESMTRRAIESWRGLFGEDIQKCCNRQEEENFKAVSAKACSVWTHCFKYHMNSYGLRKQKMMQKGKHEENVQTLTGDEKKTEEKMEMDPNFVFEDTSKCKRRHSVPVSSFRDSIGSGLFSNTSSKSRRREEAMVRRRERVKCSVSEASKSASSPVQVDQTIVTSNPMVVEDMAMKVAAEILQTSKEKVVDKKPSHLISDFPSIWDDEELLSHRIDFNAIVKKEMLATGACGEVWRAIHRSQDVVVKNLLQQVTTGTSSPLSIKWSDGRRRAILGFIEEIRIMSRLEHGRIVEFRGVALSSERSLLLVMEYLPRGDLKTFLGTIRRKGDTSSRPNSGFQSIWTWTKYQWRLAIDIIEGLVYLHSLNPPLVHGDLKSANVLLRSDLRAKLTDFGLSHYLLSDEDKDTELAGKHENNASSSRYGSRAYGTGRWMAPELIKGGAQSFIASDVYAFGIVLSEIDTCALPFHEREKSAVSTLSECSSDDSDFRSINENAFVRKIVADGWKPLLRVTCPEVIKKLAHDCLLPDPSKRPTSLVVAYRLRQAALKRDRPESLAAQAKAITSLYIY</sequence>
<accession>A0AAV0TEC7</accession>
<evidence type="ECO:0000256" key="1">
    <source>
        <dbReference type="SAM" id="MobiDB-lite"/>
    </source>
</evidence>
<evidence type="ECO:0000313" key="6">
    <source>
        <dbReference type="Proteomes" id="UP001159659"/>
    </source>
</evidence>
<dbReference type="SUPFAM" id="SSF56112">
    <property type="entry name" value="Protein kinase-like (PK-like)"/>
    <property type="match status" value="1"/>
</dbReference>
<dbReference type="Proteomes" id="UP001157938">
    <property type="component" value="Unassembled WGS sequence"/>
</dbReference>
<dbReference type="GO" id="GO:0005524">
    <property type="term" value="F:ATP binding"/>
    <property type="evidence" value="ECO:0007669"/>
    <property type="project" value="InterPro"/>
</dbReference>
<dbReference type="PROSITE" id="PS50011">
    <property type="entry name" value="PROTEIN_KINASE_DOM"/>
    <property type="match status" value="1"/>
</dbReference>
<dbReference type="EMBL" id="CANTFK010000607">
    <property type="protein sequence ID" value="CAI5718859.1"/>
    <property type="molecule type" value="Genomic_DNA"/>
</dbReference>
<reference evidence="3 5" key="1">
    <citation type="submission" date="2021-11" db="EMBL/GenBank/DDBJ databases">
        <authorList>
            <person name="Islam A."/>
            <person name="Islam S."/>
            <person name="Flora M.S."/>
            <person name="Rahman M."/>
            <person name="Ziaur R.M."/>
            <person name="Epstein J.H."/>
            <person name="Hassan M."/>
            <person name="Klassen M."/>
            <person name="Woodard K."/>
            <person name="Webb A."/>
            <person name="Webby R.J."/>
            <person name="El Zowalaty M.E."/>
        </authorList>
    </citation>
    <scope>NUCLEOTIDE SEQUENCE [LARGE SCALE GENOMIC DNA]</scope>
    <source>
        <strain evidence="3">Pf1</strain>
    </source>
</reference>
<organism evidence="4 6">
    <name type="scientific">Peronospora farinosa</name>
    <dbReference type="NCBI Taxonomy" id="134698"/>
    <lineage>
        <taxon>Eukaryota</taxon>
        <taxon>Sar</taxon>
        <taxon>Stramenopiles</taxon>
        <taxon>Oomycota</taxon>
        <taxon>Peronosporomycetes</taxon>
        <taxon>Peronosporales</taxon>
        <taxon>Peronosporaceae</taxon>
        <taxon>Peronospora</taxon>
    </lineage>
</organism>
<dbReference type="Pfam" id="PF07714">
    <property type="entry name" value="PK_Tyr_Ser-Thr"/>
    <property type="match status" value="1"/>
</dbReference>
<dbReference type="PANTHER" id="PTHR44329:SF214">
    <property type="entry name" value="PROTEIN KINASE DOMAIN-CONTAINING PROTEIN"/>
    <property type="match status" value="1"/>
</dbReference>